<dbReference type="AlphaFoldDB" id="A0AAW6TUJ0"/>
<evidence type="ECO:0000313" key="2">
    <source>
        <dbReference type="Proteomes" id="UP001431776"/>
    </source>
</evidence>
<protein>
    <submittedName>
        <fullName evidence="1">Uncharacterized protein</fullName>
    </submittedName>
</protein>
<dbReference type="Proteomes" id="UP001431776">
    <property type="component" value="Unassembled WGS sequence"/>
</dbReference>
<organism evidence="1 2">
    <name type="scientific">Anaerobaca lacustris</name>
    <dbReference type="NCBI Taxonomy" id="3044600"/>
    <lineage>
        <taxon>Bacteria</taxon>
        <taxon>Pseudomonadati</taxon>
        <taxon>Planctomycetota</taxon>
        <taxon>Phycisphaerae</taxon>
        <taxon>Sedimentisphaerales</taxon>
        <taxon>Anaerobacaceae</taxon>
        <taxon>Anaerobaca</taxon>
    </lineage>
</organism>
<keyword evidence="2" id="KW-1185">Reference proteome</keyword>
<evidence type="ECO:0000313" key="1">
    <source>
        <dbReference type="EMBL" id="MDI6447551.1"/>
    </source>
</evidence>
<gene>
    <name evidence="1" type="ORF">QJ522_00730</name>
</gene>
<name>A0AAW6TUJ0_9BACT</name>
<reference evidence="1" key="1">
    <citation type="submission" date="2023-05" db="EMBL/GenBank/DDBJ databases">
        <title>Anaerotaeda fermentans gen. nov., sp. nov., a novel anaerobic planctomycete of the new family within the order Sedimentisphaerales isolated from Taman Peninsula, Russia.</title>
        <authorList>
            <person name="Khomyakova M.A."/>
            <person name="Merkel A.Y."/>
            <person name="Slobodkin A.I."/>
        </authorList>
    </citation>
    <scope>NUCLEOTIDE SEQUENCE</scope>
    <source>
        <strain evidence="1">M17dextr</strain>
    </source>
</reference>
<sequence>MGTVLIAFVILAAAATIASGVWVATGLISAMLAFKAQARALKDAEHHDHS</sequence>
<accession>A0AAW6TUJ0</accession>
<comment type="caution">
    <text evidence="1">The sequence shown here is derived from an EMBL/GenBank/DDBJ whole genome shotgun (WGS) entry which is preliminary data.</text>
</comment>
<dbReference type="RefSeq" id="WP_349242962.1">
    <property type="nucleotide sequence ID" value="NZ_JASCXX010000001.1"/>
</dbReference>
<proteinExistence type="predicted"/>
<dbReference type="EMBL" id="JASCXX010000001">
    <property type="protein sequence ID" value="MDI6447551.1"/>
    <property type="molecule type" value="Genomic_DNA"/>
</dbReference>